<evidence type="ECO:0000256" key="4">
    <source>
        <dbReference type="PROSITE-ProRule" id="PRU00339"/>
    </source>
</evidence>
<dbReference type="GeneTree" id="ENSGT00940000158166"/>
<dbReference type="PROSITE" id="PS50005">
    <property type="entry name" value="TPR"/>
    <property type="match status" value="2"/>
</dbReference>
<reference evidence="5" key="2">
    <citation type="submission" date="2025-08" db="UniProtKB">
        <authorList>
            <consortium name="Ensembl"/>
        </authorList>
    </citation>
    <scope>IDENTIFICATION</scope>
</reference>
<protein>
    <submittedName>
        <fullName evidence="5">Bardet-Biedl syndrome 4</fullName>
    </submittedName>
</protein>
<reference evidence="6" key="1">
    <citation type="submission" date="2018-06" db="EMBL/GenBank/DDBJ databases">
        <title>Genome assembly of Danube salmon.</title>
        <authorList>
            <person name="Macqueen D.J."/>
            <person name="Gundappa M.K."/>
        </authorList>
    </citation>
    <scope>NUCLEOTIDE SEQUENCE [LARGE SCALE GENOMIC DNA]</scope>
</reference>
<dbReference type="GO" id="GO:0060271">
    <property type="term" value="P:cilium assembly"/>
    <property type="evidence" value="ECO:0007669"/>
    <property type="project" value="TreeGrafter"/>
</dbReference>
<organism evidence="5 6">
    <name type="scientific">Hucho hucho</name>
    <name type="common">huchen</name>
    <dbReference type="NCBI Taxonomy" id="62062"/>
    <lineage>
        <taxon>Eukaryota</taxon>
        <taxon>Metazoa</taxon>
        <taxon>Chordata</taxon>
        <taxon>Craniata</taxon>
        <taxon>Vertebrata</taxon>
        <taxon>Euteleostomi</taxon>
        <taxon>Actinopterygii</taxon>
        <taxon>Neopterygii</taxon>
        <taxon>Teleostei</taxon>
        <taxon>Protacanthopterygii</taxon>
        <taxon>Salmoniformes</taxon>
        <taxon>Salmonidae</taxon>
        <taxon>Salmoninae</taxon>
        <taxon>Hucho</taxon>
    </lineage>
</organism>
<proteinExistence type="inferred from homology"/>
<dbReference type="PANTHER" id="PTHR44186">
    <property type="match status" value="1"/>
</dbReference>
<dbReference type="GO" id="GO:0036064">
    <property type="term" value="C:ciliary basal body"/>
    <property type="evidence" value="ECO:0007669"/>
    <property type="project" value="TreeGrafter"/>
</dbReference>
<evidence type="ECO:0000313" key="5">
    <source>
        <dbReference type="Ensembl" id="ENSHHUP00000075108.1"/>
    </source>
</evidence>
<keyword evidence="1" id="KW-0677">Repeat</keyword>
<dbReference type="GO" id="GO:0061512">
    <property type="term" value="P:protein localization to cilium"/>
    <property type="evidence" value="ECO:0007669"/>
    <property type="project" value="TreeGrafter"/>
</dbReference>
<dbReference type="Proteomes" id="UP000314982">
    <property type="component" value="Unassembled WGS sequence"/>
</dbReference>
<dbReference type="AlphaFoldDB" id="A0A4W5QMV0"/>
<comment type="similarity">
    <text evidence="3">Belongs to the BBS4 family.</text>
</comment>
<evidence type="ECO:0000256" key="1">
    <source>
        <dbReference type="ARBA" id="ARBA00022737"/>
    </source>
</evidence>
<feature type="repeat" description="TPR" evidence="4">
    <location>
        <begin position="166"/>
        <end position="199"/>
    </location>
</feature>
<dbReference type="Pfam" id="PF13414">
    <property type="entry name" value="TPR_11"/>
    <property type="match status" value="1"/>
</dbReference>
<name>A0A4W5QMV0_9TELE</name>
<evidence type="ECO:0000256" key="3">
    <source>
        <dbReference type="ARBA" id="ARBA00023778"/>
    </source>
</evidence>
<dbReference type="InterPro" id="IPR011990">
    <property type="entry name" value="TPR-like_helical_dom_sf"/>
</dbReference>
<keyword evidence="6" id="KW-1185">Reference proteome</keyword>
<keyword evidence="2 4" id="KW-0802">TPR repeat</keyword>
<sequence length="297" mass="33619">NHKTECRQCISLPCQTHCTPPEILSIFSSCNILVTSVCSRSRYHVCCFPKAMIKEQLQETQGMCEYAIYVQALILRLEGQIQPSLELFQSCAILNPTSPDNLKQVARSLFLLGKHKAAIEVYHEAGKLNEKDWEINHNLGVCYSFIKDFHNSEEQLNAALQLKKHDRTFMTLGKVHLLAGDTDKAIEVYKSAVEFSPENAELLTTLGLLYLQLEKYQKAFEHLGNALTYDPNNYKAILAAGSMMQTHGDFDVAMNKYRVAACMVPESPPLWNNIGMCFFGKKKYVAVSILIFHVLYI</sequence>
<dbReference type="Pfam" id="PF13181">
    <property type="entry name" value="TPR_8"/>
    <property type="match status" value="1"/>
</dbReference>
<dbReference type="SUPFAM" id="SSF48452">
    <property type="entry name" value="TPR-like"/>
    <property type="match status" value="1"/>
</dbReference>
<dbReference type="SMART" id="SM00028">
    <property type="entry name" value="TPR"/>
    <property type="match status" value="5"/>
</dbReference>
<feature type="repeat" description="TPR" evidence="4">
    <location>
        <begin position="200"/>
        <end position="233"/>
    </location>
</feature>
<dbReference type="Ensembl" id="ENSHHUT00000077567.1">
    <property type="protein sequence ID" value="ENSHHUP00000075108.1"/>
    <property type="gene ID" value="ENSHHUG00000043993.1"/>
</dbReference>
<reference evidence="5" key="3">
    <citation type="submission" date="2025-09" db="UniProtKB">
        <authorList>
            <consortium name="Ensembl"/>
        </authorList>
    </citation>
    <scope>IDENTIFICATION</scope>
</reference>
<dbReference type="PANTHER" id="PTHR44186:SF1">
    <property type="entry name" value="BARDET-BIEDL SYNDROME 4 PROTEIN"/>
    <property type="match status" value="1"/>
</dbReference>
<dbReference type="Gene3D" id="1.25.40.10">
    <property type="entry name" value="Tetratricopeptide repeat domain"/>
    <property type="match status" value="2"/>
</dbReference>
<evidence type="ECO:0000256" key="2">
    <source>
        <dbReference type="ARBA" id="ARBA00022803"/>
    </source>
</evidence>
<dbReference type="InterPro" id="IPR019734">
    <property type="entry name" value="TPR_rpt"/>
</dbReference>
<dbReference type="PROSITE" id="PS50293">
    <property type="entry name" value="TPR_REGION"/>
    <property type="match status" value="2"/>
</dbReference>
<evidence type="ECO:0000313" key="6">
    <source>
        <dbReference type="Proteomes" id="UP000314982"/>
    </source>
</evidence>
<accession>A0A4W5QMV0</accession>